<feature type="transmembrane region" description="Helical" evidence="8">
    <location>
        <begin position="123"/>
        <end position="143"/>
    </location>
</feature>
<feature type="transmembrane region" description="Helical" evidence="8">
    <location>
        <begin position="63"/>
        <end position="85"/>
    </location>
</feature>
<gene>
    <name evidence="10" type="ORF">PV06_09998</name>
</gene>
<feature type="transmembrane region" description="Helical" evidence="8">
    <location>
        <begin position="438"/>
        <end position="457"/>
    </location>
</feature>
<dbReference type="RefSeq" id="XP_016258238.1">
    <property type="nucleotide sequence ID" value="XM_016411484.1"/>
</dbReference>
<dbReference type="InterPro" id="IPR036259">
    <property type="entry name" value="MFS_trans_sf"/>
</dbReference>
<feature type="transmembrane region" description="Helical" evidence="8">
    <location>
        <begin position="308"/>
        <end position="329"/>
    </location>
</feature>
<dbReference type="InterPro" id="IPR005829">
    <property type="entry name" value="Sugar_transporter_CS"/>
</dbReference>
<evidence type="ECO:0000256" key="7">
    <source>
        <dbReference type="RuleBase" id="RU003346"/>
    </source>
</evidence>
<evidence type="ECO:0000256" key="3">
    <source>
        <dbReference type="ARBA" id="ARBA00022448"/>
    </source>
</evidence>
<dbReference type="NCBIfam" id="TIGR00879">
    <property type="entry name" value="SP"/>
    <property type="match status" value="1"/>
</dbReference>
<dbReference type="HOGENOM" id="CLU_001265_30_1_1"/>
<organism evidence="10 11">
    <name type="scientific">Exophiala oligosperma</name>
    <dbReference type="NCBI Taxonomy" id="215243"/>
    <lineage>
        <taxon>Eukaryota</taxon>
        <taxon>Fungi</taxon>
        <taxon>Dikarya</taxon>
        <taxon>Ascomycota</taxon>
        <taxon>Pezizomycotina</taxon>
        <taxon>Eurotiomycetes</taxon>
        <taxon>Chaetothyriomycetidae</taxon>
        <taxon>Chaetothyriales</taxon>
        <taxon>Herpotrichiellaceae</taxon>
        <taxon>Exophiala</taxon>
    </lineage>
</organism>
<evidence type="ECO:0000256" key="2">
    <source>
        <dbReference type="ARBA" id="ARBA00010992"/>
    </source>
</evidence>
<feature type="transmembrane region" description="Helical" evidence="8">
    <location>
        <begin position="370"/>
        <end position="391"/>
    </location>
</feature>
<dbReference type="EMBL" id="KN847342">
    <property type="protein sequence ID" value="KIW38022.1"/>
    <property type="molecule type" value="Genomic_DNA"/>
</dbReference>
<dbReference type="GeneID" id="27362072"/>
<evidence type="ECO:0000256" key="8">
    <source>
        <dbReference type="SAM" id="Phobius"/>
    </source>
</evidence>
<evidence type="ECO:0000259" key="9">
    <source>
        <dbReference type="PROSITE" id="PS50850"/>
    </source>
</evidence>
<keyword evidence="6 8" id="KW-0472">Membrane</keyword>
<dbReference type="PANTHER" id="PTHR48022:SF10">
    <property type="entry name" value="MAJOR FACILITATOR SUPERFAMILY (MFS) PROFILE DOMAIN-CONTAINING PROTEIN"/>
    <property type="match status" value="1"/>
</dbReference>
<keyword evidence="11" id="KW-1185">Reference proteome</keyword>
<proteinExistence type="inferred from homology"/>
<dbReference type="FunFam" id="1.20.1250.20:FF:000078">
    <property type="entry name" value="MFS maltose transporter, putative"/>
    <property type="match status" value="1"/>
</dbReference>
<dbReference type="PROSITE" id="PS00216">
    <property type="entry name" value="SUGAR_TRANSPORT_1"/>
    <property type="match status" value="1"/>
</dbReference>
<comment type="similarity">
    <text evidence="2 7">Belongs to the major facilitator superfamily. Sugar transporter (TC 2.A.1.1) family.</text>
</comment>
<evidence type="ECO:0000313" key="11">
    <source>
        <dbReference type="Proteomes" id="UP000053342"/>
    </source>
</evidence>
<dbReference type="InterPro" id="IPR020846">
    <property type="entry name" value="MFS_dom"/>
</dbReference>
<feature type="transmembrane region" description="Helical" evidence="8">
    <location>
        <begin position="97"/>
        <end position="117"/>
    </location>
</feature>
<evidence type="ECO:0000256" key="1">
    <source>
        <dbReference type="ARBA" id="ARBA00004141"/>
    </source>
</evidence>
<dbReference type="Gene3D" id="1.20.1250.20">
    <property type="entry name" value="MFS general substrate transporter like domains"/>
    <property type="match status" value="1"/>
</dbReference>
<dbReference type="InterPro" id="IPR003663">
    <property type="entry name" value="Sugar/inositol_transpt"/>
</dbReference>
<dbReference type="AlphaFoldDB" id="A0A0D2BL13"/>
<reference evidence="10 11" key="1">
    <citation type="submission" date="2015-01" db="EMBL/GenBank/DDBJ databases">
        <title>The Genome Sequence of Exophiala oligosperma CBS72588.</title>
        <authorList>
            <consortium name="The Broad Institute Genomics Platform"/>
            <person name="Cuomo C."/>
            <person name="de Hoog S."/>
            <person name="Gorbushina A."/>
            <person name="Stielow B."/>
            <person name="Teixiera M."/>
            <person name="Abouelleil A."/>
            <person name="Chapman S.B."/>
            <person name="Priest M."/>
            <person name="Young S.K."/>
            <person name="Wortman J."/>
            <person name="Nusbaum C."/>
            <person name="Birren B."/>
        </authorList>
    </citation>
    <scope>NUCLEOTIDE SEQUENCE [LARGE SCALE GENOMIC DNA]</scope>
    <source>
        <strain evidence="10 11">CBS 72588</strain>
    </source>
</reference>
<keyword evidence="5 8" id="KW-1133">Transmembrane helix</keyword>
<dbReference type="VEuPathDB" id="FungiDB:PV06_09998"/>
<dbReference type="SUPFAM" id="SSF103473">
    <property type="entry name" value="MFS general substrate transporter"/>
    <property type="match status" value="1"/>
</dbReference>
<dbReference type="PANTHER" id="PTHR48022">
    <property type="entry name" value="PLASTIDIC GLUCOSE TRANSPORTER 4"/>
    <property type="match status" value="1"/>
</dbReference>
<dbReference type="InterPro" id="IPR005828">
    <property type="entry name" value="MFS_sugar_transport-like"/>
</dbReference>
<dbReference type="OrthoDB" id="6612291at2759"/>
<feature type="transmembrane region" description="Helical" evidence="8">
    <location>
        <begin position="187"/>
        <end position="208"/>
    </location>
</feature>
<feature type="transmembrane region" description="Helical" evidence="8">
    <location>
        <begin position="274"/>
        <end position="296"/>
    </location>
</feature>
<feature type="transmembrane region" description="Helical" evidence="8">
    <location>
        <begin position="403"/>
        <end position="426"/>
    </location>
</feature>
<keyword evidence="4 8" id="KW-0812">Transmembrane</keyword>
<feature type="transmembrane region" description="Helical" evidence="8">
    <location>
        <begin position="336"/>
        <end position="358"/>
    </location>
</feature>
<feature type="domain" description="Major facilitator superfamily (MFS) profile" evidence="9">
    <location>
        <begin position="20"/>
        <end position="461"/>
    </location>
</feature>
<dbReference type="GO" id="GO:0016020">
    <property type="term" value="C:membrane"/>
    <property type="evidence" value="ECO:0007669"/>
    <property type="project" value="UniProtKB-SubCell"/>
</dbReference>
<dbReference type="GO" id="GO:0005351">
    <property type="term" value="F:carbohydrate:proton symporter activity"/>
    <property type="evidence" value="ECO:0007669"/>
    <property type="project" value="TreeGrafter"/>
</dbReference>
<evidence type="ECO:0000256" key="5">
    <source>
        <dbReference type="ARBA" id="ARBA00022989"/>
    </source>
</evidence>
<evidence type="ECO:0000313" key="10">
    <source>
        <dbReference type="EMBL" id="KIW38022.1"/>
    </source>
</evidence>
<dbReference type="Pfam" id="PF00083">
    <property type="entry name" value="Sugar_tr"/>
    <property type="match status" value="1"/>
</dbReference>
<dbReference type="PROSITE" id="PS50850">
    <property type="entry name" value="MFS"/>
    <property type="match status" value="1"/>
</dbReference>
<evidence type="ECO:0000256" key="4">
    <source>
        <dbReference type="ARBA" id="ARBA00022692"/>
    </source>
</evidence>
<dbReference type="Proteomes" id="UP000053342">
    <property type="component" value="Unassembled WGS sequence"/>
</dbReference>
<keyword evidence="3 7" id="KW-0813">Transport</keyword>
<name>A0A0D2BL13_9EURO</name>
<sequence length="518" mass="57069">MLGFKHLALRESFNLRLTLTAFLIAVSQFNFGFDQQGFASTQSMNAFDKQFGRYNAKKHTYELPTVWLSYFNGFNYITFGFGIILGSWVSKHFGRRMCMFTMSLWALVSATVVITSTTPDQMLAGRILNYVYIGMELAVVPVYQSEIAPARARGFLVGTYQLSLTIGGLVVNSVARGTGSMKSNSAWRIPFGLFYIIPAIVASLIWFVPESPRWLAMKDRPEAALESLRKLREGKFTEDEIKAEFQVIIAGLQLQHEKGTFFDMWKGVNLKRSLVVITANFFLQSTGQIFASIYGALFVKSLGTVNQFTITVITACINTVVCLISMALVDKVGRRVLLLVGGTVQCAALLTMGGLGTVKDPSRGIKSGIIAMQVVYITGYFVGWASIVHTLSAELPSVKLRDMTYRTASTVNVATQFAVSFSLPYLLNAPYANLGSKVGFIFGSMAFLSLVFAYWCVPEVKGRSLEEVDRLFELGIPLRQFGTAHVDLETSVALGKLDQNKSGVAVHVEHDKGQTTAA</sequence>
<evidence type="ECO:0000256" key="6">
    <source>
        <dbReference type="ARBA" id="ARBA00023136"/>
    </source>
</evidence>
<accession>A0A0D2BL13</accession>
<comment type="subcellular location">
    <subcellularLocation>
        <location evidence="1">Membrane</location>
        <topology evidence="1">Multi-pass membrane protein</topology>
    </subcellularLocation>
</comment>
<dbReference type="InterPro" id="IPR050360">
    <property type="entry name" value="MFS_Sugar_Transporters"/>
</dbReference>
<feature type="transmembrane region" description="Helical" evidence="8">
    <location>
        <begin position="155"/>
        <end position="175"/>
    </location>
</feature>
<protein>
    <recommendedName>
        <fullName evidence="9">Major facilitator superfamily (MFS) profile domain-containing protein</fullName>
    </recommendedName>
</protein>